<dbReference type="CDD" id="cd22363">
    <property type="entry name" value="tRNA-intron_lyase_C"/>
    <property type="match status" value="1"/>
</dbReference>
<feature type="domain" description="tRNA intron endonuclease catalytic" evidence="6">
    <location>
        <begin position="84"/>
        <end position="163"/>
    </location>
</feature>
<organism evidence="8 9">
    <name type="scientific">Circinella minor</name>
    <dbReference type="NCBI Taxonomy" id="1195481"/>
    <lineage>
        <taxon>Eukaryota</taxon>
        <taxon>Fungi</taxon>
        <taxon>Fungi incertae sedis</taxon>
        <taxon>Mucoromycota</taxon>
        <taxon>Mucoromycotina</taxon>
        <taxon>Mucoromycetes</taxon>
        <taxon>Mucorales</taxon>
        <taxon>Lichtheimiaceae</taxon>
        <taxon>Circinella</taxon>
    </lineage>
</organism>
<evidence type="ECO:0000259" key="6">
    <source>
        <dbReference type="Pfam" id="PF01974"/>
    </source>
</evidence>
<evidence type="ECO:0000256" key="4">
    <source>
        <dbReference type="ARBA" id="ARBA00023239"/>
    </source>
</evidence>
<accession>A0A8H7S998</accession>
<dbReference type="OrthoDB" id="48041at2759"/>
<reference evidence="8 9" key="1">
    <citation type="submission" date="2020-12" db="EMBL/GenBank/DDBJ databases">
        <title>Metabolic potential, ecology and presence of endohyphal bacteria is reflected in genomic diversity of Mucoromycotina.</title>
        <authorList>
            <person name="Muszewska A."/>
            <person name="Okrasinska A."/>
            <person name="Steczkiewicz K."/>
            <person name="Drgas O."/>
            <person name="Orlowska M."/>
            <person name="Perlinska-Lenart U."/>
            <person name="Aleksandrzak-Piekarczyk T."/>
            <person name="Szatraj K."/>
            <person name="Zielenkiewicz U."/>
            <person name="Pilsyk S."/>
            <person name="Malc E."/>
            <person name="Mieczkowski P."/>
            <person name="Kruszewska J.S."/>
            <person name="Biernat P."/>
            <person name="Pawlowska J."/>
        </authorList>
    </citation>
    <scope>NUCLEOTIDE SEQUENCE [LARGE SCALE GENOMIC DNA]</scope>
    <source>
        <strain evidence="8 9">CBS 142.35</strain>
    </source>
</reference>
<keyword evidence="3" id="KW-0819">tRNA processing</keyword>
<comment type="similarity">
    <text evidence="1">Belongs to the tRNA-intron endonuclease family.</text>
</comment>
<evidence type="ECO:0000313" key="8">
    <source>
        <dbReference type="EMBL" id="KAG2225220.1"/>
    </source>
</evidence>
<keyword evidence="4" id="KW-0456">Lyase</keyword>
<comment type="catalytic activity">
    <reaction evidence="5">
        <text>pretRNA = a 3'-half-tRNA molecule with a 5'-OH end + a 5'-half-tRNA molecule with a 2',3'-cyclic phosphate end + an intron with a 2',3'-cyclic phosphate and a 5'-hydroxyl terminus.</text>
        <dbReference type="EC" id="4.6.1.16"/>
    </reaction>
</comment>
<dbReference type="GO" id="GO:0003676">
    <property type="term" value="F:nucleic acid binding"/>
    <property type="evidence" value="ECO:0007669"/>
    <property type="project" value="InterPro"/>
</dbReference>
<evidence type="ECO:0000256" key="3">
    <source>
        <dbReference type="ARBA" id="ARBA00022694"/>
    </source>
</evidence>
<dbReference type="PANTHER" id="PTHR13070:SF0">
    <property type="entry name" value="TRNA-SPLICING ENDONUCLEASE SUBUNIT SEN34"/>
    <property type="match status" value="1"/>
</dbReference>
<dbReference type="InterPro" id="IPR011856">
    <property type="entry name" value="tRNA_endonuc-like_dom_sf"/>
</dbReference>
<dbReference type="InterPro" id="IPR006677">
    <property type="entry name" value="tRNA_intron_Endonuc_cat-like"/>
</dbReference>
<dbReference type="InterPro" id="IPR059049">
    <property type="entry name" value="TSEN34_N"/>
</dbReference>
<evidence type="ECO:0000313" key="9">
    <source>
        <dbReference type="Proteomes" id="UP000646827"/>
    </source>
</evidence>
<dbReference type="EMBL" id="JAEPRB010000031">
    <property type="protein sequence ID" value="KAG2225220.1"/>
    <property type="molecule type" value="Genomic_DNA"/>
</dbReference>
<proteinExistence type="inferred from homology"/>
<feature type="domain" description="TSEN34 N-terminal" evidence="7">
    <location>
        <begin position="2"/>
        <end position="68"/>
    </location>
</feature>
<evidence type="ECO:0000256" key="1">
    <source>
        <dbReference type="ARBA" id="ARBA00008078"/>
    </source>
</evidence>
<sequence length="173" mass="19977">MIKIKLCGDKPLIFNTQDVKELRCQHHIVGSFIGTLSRLPLQNSFLGLPLQLLPEECTLLLKKKIGIIDDMKSWKYPNTTIEKLRYQVFEYLWSQKLYITTGLKFGGDYLVYLGDPMRFHSHYIITAKDRNESITGLDIVNMGRLATNVKKTFVLMSPNDNENDIFSIEWAGF</sequence>
<gene>
    <name evidence="8" type="ORF">INT45_009549</name>
</gene>
<evidence type="ECO:0000259" key="7">
    <source>
        <dbReference type="Pfam" id="PF26577"/>
    </source>
</evidence>
<dbReference type="GO" id="GO:0005634">
    <property type="term" value="C:nucleus"/>
    <property type="evidence" value="ECO:0007669"/>
    <property type="project" value="UniProtKB-ARBA"/>
</dbReference>
<name>A0A8H7S998_9FUNG</name>
<evidence type="ECO:0000256" key="5">
    <source>
        <dbReference type="ARBA" id="ARBA00034031"/>
    </source>
</evidence>
<dbReference type="NCBIfam" id="TIGR00324">
    <property type="entry name" value="endA"/>
    <property type="match status" value="1"/>
</dbReference>
<dbReference type="Proteomes" id="UP000646827">
    <property type="component" value="Unassembled WGS sequence"/>
</dbReference>
<comment type="caution">
    <text evidence="8">The sequence shown here is derived from an EMBL/GenBank/DDBJ whole genome shotgun (WGS) entry which is preliminary data.</text>
</comment>
<evidence type="ECO:0000256" key="2">
    <source>
        <dbReference type="ARBA" id="ARBA00012573"/>
    </source>
</evidence>
<dbReference type="InterPro" id="IPR006676">
    <property type="entry name" value="tRNA_splic"/>
</dbReference>
<dbReference type="GO" id="GO:0000213">
    <property type="term" value="F:tRNA-intron lyase activity"/>
    <property type="evidence" value="ECO:0007669"/>
    <property type="project" value="UniProtKB-EC"/>
</dbReference>
<dbReference type="Gene3D" id="3.40.1350.10">
    <property type="match status" value="1"/>
</dbReference>
<dbReference type="EC" id="4.6.1.16" evidence="2"/>
<dbReference type="PANTHER" id="PTHR13070">
    <property type="entry name" value="TRNA-SPLICING ENDONUCLEASE SUBUNIT SEN34-RELATED"/>
    <property type="match status" value="1"/>
</dbReference>
<dbReference type="AlphaFoldDB" id="A0A8H7S998"/>
<dbReference type="Pfam" id="PF01974">
    <property type="entry name" value="tRNA_int_endo"/>
    <property type="match status" value="1"/>
</dbReference>
<dbReference type="Pfam" id="PF26577">
    <property type="entry name" value="TSEN34_N"/>
    <property type="match status" value="1"/>
</dbReference>
<dbReference type="GO" id="GO:0000379">
    <property type="term" value="P:tRNA-type intron splice site recognition and cleavage"/>
    <property type="evidence" value="ECO:0007669"/>
    <property type="project" value="TreeGrafter"/>
</dbReference>
<keyword evidence="9" id="KW-1185">Reference proteome</keyword>
<dbReference type="SUPFAM" id="SSF53032">
    <property type="entry name" value="tRNA-intron endonuclease catalytic domain-like"/>
    <property type="match status" value="1"/>
</dbReference>
<dbReference type="InterPro" id="IPR036167">
    <property type="entry name" value="tRNA_intron_Endo_cat-like_sf"/>
</dbReference>
<protein>
    <recommendedName>
        <fullName evidence="2">tRNA-intron lyase</fullName>
        <ecNumber evidence="2">4.6.1.16</ecNumber>
    </recommendedName>
</protein>